<dbReference type="InterPro" id="IPR006439">
    <property type="entry name" value="HAD-SF_hydro_IA"/>
</dbReference>
<dbReference type="InterPro" id="IPR050155">
    <property type="entry name" value="HAD-like_hydrolase_sf"/>
</dbReference>
<comment type="caution">
    <text evidence="1">The sequence shown here is derived from an EMBL/GenBank/DDBJ whole genome shotgun (WGS) entry which is preliminary data.</text>
</comment>
<dbReference type="EC" id="3.1.3.18" evidence="1"/>
<protein>
    <submittedName>
        <fullName evidence="1">Phosphoglycolate phosphatase</fullName>
        <ecNumber evidence="1">3.1.3.18</ecNumber>
    </submittedName>
</protein>
<evidence type="ECO:0000313" key="1">
    <source>
        <dbReference type="EMBL" id="CAH0418328.1"/>
    </source>
</evidence>
<dbReference type="NCBIfam" id="TIGR01549">
    <property type="entry name" value="HAD-SF-IA-v1"/>
    <property type="match status" value="1"/>
</dbReference>
<dbReference type="GO" id="GO:0008967">
    <property type="term" value="F:phosphoglycolate phosphatase activity"/>
    <property type="evidence" value="ECO:0007669"/>
    <property type="project" value="UniProtKB-EC"/>
</dbReference>
<dbReference type="InterPro" id="IPR036412">
    <property type="entry name" value="HAD-like_sf"/>
</dbReference>
<dbReference type="Gene3D" id="3.40.50.1000">
    <property type="entry name" value="HAD superfamily/HAD-like"/>
    <property type="match status" value="1"/>
</dbReference>
<gene>
    <name evidence="1" type="primary">gph_1</name>
    <name evidence="1" type="ORF">WGH24286_00746</name>
</gene>
<sequence length="230" mass="24861">MTKGVLFDKDGTLFEFDSMWTNAIAEFVEQVVVDAKHPQKLAQALGVKNGVVMPDSALSSGTIKDIADVLADNGVYTQPSAAESFVRTFFLEFLKAHLDQLKPIGDLRQLMENLHADDIKVGIVTSDDYEATVISLQHAGITDLVDFIASGDRYPRKPDPAPLLAFCQQFNLALDDVIMVGDSRMDLELGNVAKGGVAVLSGVGTKAELADLTAMIYADVQVIPYATLLK</sequence>
<name>A0ABM8ZAE2_9LACO</name>
<proteinExistence type="predicted"/>
<accession>A0ABM8ZAE2</accession>
<dbReference type="SFLD" id="SFLDS00003">
    <property type="entry name" value="Haloacid_Dehalogenase"/>
    <property type="match status" value="1"/>
</dbReference>
<reference evidence="1 2" key="1">
    <citation type="submission" date="2021-11" db="EMBL/GenBank/DDBJ databases">
        <authorList>
            <person name="Depoorter E."/>
        </authorList>
    </citation>
    <scope>NUCLEOTIDE SEQUENCE [LARGE SCALE GENOMIC DNA]</scope>
    <source>
        <strain evidence="1 2">LMG 24286</strain>
    </source>
</reference>
<keyword evidence="1" id="KW-0378">Hydrolase</keyword>
<dbReference type="EMBL" id="CAKKNT010000007">
    <property type="protein sequence ID" value="CAH0418328.1"/>
    <property type="molecule type" value="Genomic_DNA"/>
</dbReference>
<keyword evidence="2" id="KW-1185">Reference proteome</keyword>
<dbReference type="InterPro" id="IPR023214">
    <property type="entry name" value="HAD_sf"/>
</dbReference>
<dbReference type="Pfam" id="PF13419">
    <property type="entry name" value="HAD_2"/>
    <property type="match status" value="1"/>
</dbReference>
<dbReference type="PANTHER" id="PTHR43434:SF1">
    <property type="entry name" value="PHOSPHOGLYCOLATE PHOSPHATASE"/>
    <property type="match status" value="1"/>
</dbReference>
<dbReference type="RefSeq" id="WP_230098423.1">
    <property type="nucleotide sequence ID" value="NZ_CAKKNT010000007.1"/>
</dbReference>
<organism evidence="1 2">
    <name type="scientific">Periweissella ghanensis</name>
    <dbReference type="NCBI Taxonomy" id="467997"/>
    <lineage>
        <taxon>Bacteria</taxon>
        <taxon>Bacillati</taxon>
        <taxon>Bacillota</taxon>
        <taxon>Bacilli</taxon>
        <taxon>Lactobacillales</taxon>
        <taxon>Lactobacillaceae</taxon>
        <taxon>Periweissella</taxon>
    </lineage>
</organism>
<dbReference type="SFLD" id="SFLDG01129">
    <property type="entry name" value="C1.5:_HAD__Beta-PGM__Phosphata"/>
    <property type="match status" value="1"/>
</dbReference>
<evidence type="ECO:0000313" key="2">
    <source>
        <dbReference type="Proteomes" id="UP000789719"/>
    </source>
</evidence>
<dbReference type="PANTHER" id="PTHR43434">
    <property type="entry name" value="PHOSPHOGLYCOLATE PHOSPHATASE"/>
    <property type="match status" value="1"/>
</dbReference>
<dbReference type="SUPFAM" id="SSF56784">
    <property type="entry name" value="HAD-like"/>
    <property type="match status" value="1"/>
</dbReference>
<dbReference type="Gene3D" id="1.10.150.240">
    <property type="entry name" value="Putative phosphatase, domain 2"/>
    <property type="match status" value="1"/>
</dbReference>
<dbReference type="InterPro" id="IPR041492">
    <property type="entry name" value="HAD_2"/>
</dbReference>
<dbReference type="InterPro" id="IPR023198">
    <property type="entry name" value="PGP-like_dom2"/>
</dbReference>
<dbReference type="Proteomes" id="UP000789719">
    <property type="component" value="Unassembled WGS sequence"/>
</dbReference>